<dbReference type="InterPro" id="IPR003331">
    <property type="entry name" value="UDP_GlcNAc_Epimerase_2_dom"/>
</dbReference>
<sequence length="360" mass="40169">MAGTTAELIKLSPVMTQLTDRGVPFELWSTSQHVTGVDESLADLRMRTPDRYLLAERHRRHIVASRQVPGWMLRLGAAALRRRRELQTVLRTGGGRGTIVVHGDTFSTVLGSMLGRFLGARVAHVEAGLRSGHLLNPLPEEMNRRIVGKLATMHFAPTPREVDNLRKAKAPGDYVLTGANTVVDALHSVDKDQVDGVNLPDHFGLVTLHRFELLRDGDHFSDLLRLLARRSVDYPLVMVLGHAERTRITELGLDGLFSETFTNIDKRPYAKFLPVLARADFVVTDSGGLQEECAALGIPCAVHRERTERHQGLGENVLLDEMDLGRLDRYLSEWRDYRREPQSLAESPSSIIAERLTSAV</sequence>
<dbReference type="InterPro" id="IPR029767">
    <property type="entry name" value="WecB-like"/>
</dbReference>
<dbReference type="AlphaFoldDB" id="A0A6G7Y512"/>
<name>A0A6G7Y512_9ACTN</name>
<keyword evidence="1" id="KW-0413">Isomerase</keyword>
<evidence type="ECO:0000259" key="2">
    <source>
        <dbReference type="Pfam" id="PF02350"/>
    </source>
</evidence>
<keyword evidence="4" id="KW-1185">Reference proteome</keyword>
<accession>A0A6G7Y512</accession>
<dbReference type="Proteomes" id="UP000501058">
    <property type="component" value="Chromosome"/>
</dbReference>
<reference evidence="3 4" key="1">
    <citation type="submission" date="2020-03" db="EMBL/GenBank/DDBJ databases">
        <title>Propioniciclava sp. nov., isolated from Hydrophilus acuminatus.</title>
        <authorList>
            <person name="Hyun D.-W."/>
            <person name="Bae J.-W."/>
        </authorList>
    </citation>
    <scope>NUCLEOTIDE SEQUENCE [LARGE SCALE GENOMIC DNA]</scope>
    <source>
        <strain evidence="3 4">HDW11</strain>
    </source>
</reference>
<evidence type="ECO:0000313" key="3">
    <source>
        <dbReference type="EMBL" id="QIK71728.1"/>
    </source>
</evidence>
<comment type="similarity">
    <text evidence="1">Belongs to the UDP-N-acetylglucosamine 2-epimerase family.</text>
</comment>
<proteinExistence type="inferred from homology"/>
<evidence type="ECO:0000313" key="4">
    <source>
        <dbReference type="Proteomes" id="UP000501058"/>
    </source>
</evidence>
<dbReference type="Pfam" id="PF02350">
    <property type="entry name" value="Epimerase_2"/>
    <property type="match status" value="1"/>
</dbReference>
<dbReference type="Gene3D" id="3.40.50.2000">
    <property type="entry name" value="Glycogen Phosphorylase B"/>
    <property type="match status" value="2"/>
</dbReference>
<dbReference type="RefSeq" id="WP_166232410.1">
    <property type="nucleotide sequence ID" value="NZ_CP049865.1"/>
</dbReference>
<dbReference type="SUPFAM" id="SSF53756">
    <property type="entry name" value="UDP-Glycosyltransferase/glycogen phosphorylase"/>
    <property type="match status" value="1"/>
</dbReference>
<gene>
    <name evidence="3" type="ORF">G7070_04875</name>
</gene>
<dbReference type="GO" id="GO:0016853">
    <property type="term" value="F:isomerase activity"/>
    <property type="evidence" value="ECO:0007669"/>
    <property type="project" value="UniProtKB-KW"/>
</dbReference>
<organism evidence="3 4">
    <name type="scientific">Propioniciclava coleopterorum</name>
    <dbReference type="NCBI Taxonomy" id="2714937"/>
    <lineage>
        <taxon>Bacteria</taxon>
        <taxon>Bacillati</taxon>
        <taxon>Actinomycetota</taxon>
        <taxon>Actinomycetes</taxon>
        <taxon>Propionibacteriales</taxon>
        <taxon>Propionibacteriaceae</taxon>
        <taxon>Propioniciclava</taxon>
    </lineage>
</organism>
<evidence type="ECO:0000256" key="1">
    <source>
        <dbReference type="RuleBase" id="RU003513"/>
    </source>
</evidence>
<feature type="domain" description="UDP-N-acetylglucosamine 2-epimerase" evidence="2">
    <location>
        <begin position="99"/>
        <end position="315"/>
    </location>
</feature>
<protein>
    <submittedName>
        <fullName evidence="3">UDP-N-acetyl glucosamine 2-epimerase</fullName>
    </submittedName>
</protein>
<dbReference type="EMBL" id="CP049865">
    <property type="protein sequence ID" value="QIK71728.1"/>
    <property type="molecule type" value="Genomic_DNA"/>
</dbReference>
<dbReference type="KEGG" id="prv:G7070_04875"/>
<dbReference type="PANTHER" id="PTHR43174:SF1">
    <property type="entry name" value="UDP-N-ACETYLGLUCOSAMINE 2-EPIMERASE"/>
    <property type="match status" value="1"/>
</dbReference>
<dbReference type="PANTHER" id="PTHR43174">
    <property type="entry name" value="UDP-N-ACETYLGLUCOSAMINE 2-EPIMERASE"/>
    <property type="match status" value="1"/>
</dbReference>